<keyword evidence="5 8" id="KW-1133">Transmembrane helix</keyword>
<name>A0AAT9HU56_9ACTN</name>
<evidence type="ECO:0000256" key="2">
    <source>
        <dbReference type="ARBA" id="ARBA00022475"/>
    </source>
</evidence>
<accession>A0AAT9HU56</accession>
<dbReference type="GO" id="GO:0005886">
    <property type="term" value="C:plasma membrane"/>
    <property type="evidence" value="ECO:0007669"/>
    <property type="project" value="UniProtKB-SubCell"/>
</dbReference>
<gene>
    <name evidence="9" type="ORF">SHKM778_71950</name>
</gene>
<proteinExistence type="inferred from homology"/>
<evidence type="ECO:0000256" key="5">
    <source>
        <dbReference type="ARBA" id="ARBA00022989"/>
    </source>
</evidence>
<keyword evidence="4 8" id="KW-0812">Transmembrane</keyword>
<comment type="subcellular location">
    <subcellularLocation>
        <location evidence="1">Cell membrane</location>
        <topology evidence="1">Multi-pass membrane protein</topology>
    </subcellularLocation>
</comment>
<evidence type="ECO:0000256" key="8">
    <source>
        <dbReference type="SAM" id="Phobius"/>
    </source>
</evidence>
<evidence type="ECO:0000256" key="3">
    <source>
        <dbReference type="ARBA" id="ARBA00022679"/>
    </source>
</evidence>
<sequence>MWVAGVPLLGPTVYARYDVMVTAVAVAALLAAVRRPRLAGVLMGFGAVVKVWPALLLVGVRRWGRGAGRRRPVRGWPGCSPC</sequence>
<reference evidence="9" key="1">
    <citation type="submission" date="2024-06" db="EMBL/GenBank/DDBJ databases">
        <authorList>
            <consortium name="consrtm"/>
            <person name="Uemura M."/>
            <person name="Terahara T."/>
        </authorList>
    </citation>
    <scope>NUCLEOTIDE SEQUENCE</scope>
    <source>
        <strain evidence="9">KM77-8</strain>
    </source>
</reference>
<protein>
    <recommendedName>
        <fullName evidence="10">DUF2029 domain-containing protein</fullName>
    </recommendedName>
</protein>
<dbReference type="Pfam" id="PF09594">
    <property type="entry name" value="GT87"/>
    <property type="match status" value="1"/>
</dbReference>
<dbReference type="EMBL" id="AP035768">
    <property type="protein sequence ID" value="BFO20807.1"/>
    <property type="molecule type" value="Genomic_DNA"/>
</dbReference>
<organism evidence="9">
    <name type="scientific">Streptomyces haneummycinicus</name>
    <dbReference type="NCBI Taxonomy" id="3074435"/>
    <lineage>
        <taxon>Bacteria</taxon>
        <taxon>Bacillati</taxon>
        <taxon>Actinomycetota</taxon>
        <taxon>Actinomycetes</taxon>
        <taxon>Kitasatosporales</taxon>
        <taxon>Streptomycetaceae</taxon>
        <taxon>Streptomyces</taxon>
    </lineage>
</organism>
<feature type="transmembrane region" description="Helical" evidence="8">
    <location>
        <begin position="39"/>
        <end position="60"/>
    </location>
</feature>
<comment type="similarity">
    <text evidence="7">Belongs to the glycosyltransferase 87 family.</text>
</comment>
<reference evidence="9" key="2">
    <citation type="submission" date="2024-07" db="EMBL/GenBank/DDBJ databases">
        <title>Streptomyces haneummycinica sp. nov., a new antibiotic-producing actinobacterium isolated from marine sediment.</title>
        <authorList>
            <person name="Uemura M."/>
            <person name="Hamada M."/>
            <person name="Hirano S."/>
            <person name="Kobayashi K."/>
            <person name="Ohshiro T."/>
            <person name="Kobayashi T."/>
            <person name="Terahara T."/>
        </authorList>
    </citation>
    <scope>NUCLEOTIDE SEQUENCE</scope>
    <source>
        <strain evidence="9">KM77-8</strain>
    </source>
</reference>
<dbReference type="AlphaFoldDB" id="A0AAT9HU56"/>
<evidence type="ECO:0000313" key="9">
    <source>
        <dbReference type="EMBL" id="BFO20807.1"/>
    </source>
</evidence>
<dbReference type="GO" id="GO:0016758">
    <property type="term" value="F:hexosyltransferase activity"/>
    <property type="evidence" value="ECO:0007669"/>
    <property type="project" value="InterPro"/>
</dbReference>
<evidence type="ECO:0000256" key="7">
    <source>
        <dbReference type="ARBA" id="ARBA00024033"/>
    </source>
</evidence>
<keyword evidence="6 8" id="KW-0472">Membrane</keyword>
<evidence type="ECO:0008006" key="10">
    <source>
        <dbReference type="Google" id="ProtNLM"/>
    </source>
</evidence>
<dbReference type="InterPro" id="IPR018584">
    <property type="entry name" value="GT87"/>
</dbReference>
<evidence type="ECO:0000256" key="1">
    <source>
        <dbReference type="ARBA" id="ARBA00004651"/>
    </source>
</evidence>
<keyword evidence="3" id="KW-0808">Transferase</keyword>
<keyword evidence="2" id="KW-1003">Cell membrane</keyword>
<evidence type="ECO:0000256" key="4">
    <source>
        <dbReference type="ARBA" id="ARBA00022692"/>
    </source>
</evidence>
<evidence type="ECO:0000256" key="6">
    <source>
        <dbReference type="ARBA" id="ARBA00023136"/>
    </source>
</evidence>